<evidence type="ECO:0000259" key="2">
    <source>
        <dbReference type="PROSITE" id="PS51468"/>
    </source>
</evidence>
<reference evidence="3 4" key="1">
    <citation type="submission" date="2024-04" db="EMBL/GenBank/DDBJ databases">
        <title>Tritrichomonas musculus Genome.</title>
        <authorList>
            <person name="Alves-Ferreira E."/>
            <person name="Grigg M."/>
            <person name="Lorenzi H."/>
            <person name="Galac M."/>
        </authorList>
    </citation>
    <scope>NUCLEOTIDE SEQUENCE [LARGE SCALE GENOMIC DNA]</scope>
    <source>
        <strain evidence="3 4">EAF2021</strain>
    </source>
</reference>
<dbReference type="PROSITE" id="PS50234">
    <property type="entry name" value="VWFA"/>
    <property type="match status" value="1"/>
</dbReference>
<dbReference type="InterPro" id="IPR036465">
    <property type="entry name" value="vWFA_dom_sf"/>
</dbReference>
<accession>A0ABR2H3B0</accession>
<comment type="caution">
    <text evidence="3">The sequence shown here is derived from an EMBL/GenBank/DDBJ whole genome shotgun (WGS) entry which is preliminary data.</text>
</comment>
<dbReference type="PANTHER" id="PTHR45737:SF6">
    <property type="entry name" value="VON WILLEBRAND FACTOR A DOMAIN-CONTAINING PROTEIN 5A"/>
    <property type="match status" value="1"/>
</dbReference>
<dbReference type="Gene3D" id="1.10.287.1060">
    <property type="entry name" value="ESAT-6-like"/>
    <property type="match status" value="1"/>
</dbReference>
<gene>
    <name evidence="3" type="ORF">M9Y10_030479</name>
</gene>
<dbReference type="EMBL" id="JAPFFF010000044">
    <property type="protein sequence ID" value="KAK8840703.1"/>
    <property type="molecule type" value="Genomic_DNA"/>
</dbReference>
<dbReference type="InterPro" id="IPR002035">
    <property type="entry name" value="VWF_A"/>
</dbReference>
<dbReference type="InterPro" id="IPR013694">
    <property type="entry name" value="VIT"/>
</dbReference>
<organism evidence="3 4">
    <name type="scientific">Tritrichomonas musculus</name>
    <dbReference type="NCBI Taxonomy" id="1915356"/>
    <lineage>
        <taxon>Eukaryota</taxon>
        <taxon>Metamonada</taxon>
        <taxon>Parabasalia</taxon>
        <taxon>Tritrichomonadida</taxon>
        <taxon>Tritrichomonadidae</taxon>
        <taxon>Tritrichomonas</taxon>
    </lineage>
</organism>
<dbReference type="Gene3D" id="3.40.50.410">
    <property type="entry name" value="von Willebrand factor, type A domain"/>
    <property type="match status" value="1"/>
</dbReference>
<name>A0ABR2H3B0_9EUKA</name>
<dbReference type="PROSITE" id="PS51468">
    <property type="entry name" value="VIT"/>
    <property type="match status" value="1"/>
</dbReference>
<evidence type="ECO:0000313" key="4">
    <source>
        <dbReference type="Proteomes" id="UP001470230"/>
    </source>
</evidence>
<evidence type="ECO:0000313" key="3">
    <source>
        <dbReference type="EMBL" id="KAK8840703.1"/>
    </source>
</evidence>
<protein>
    <submittedName>
        <fullName evidence="3">von Willebrand factor A domain-containing protein 5A</fullName>
    </submittedName>
</protein>
<dbReference type="Proteomes" id="UP001470230">
    <property type="component" value="Unassembled WGS sequence"/>
</dbReference>
<sequence>MSYLFGKHHHRSTENSPSFGTMCFIQNNTFKMTNAESVKIKGVQHGLIVNFEIIQTFYHTEKSIQEVRYIIPNDHKFCIYGITFSINEKIIETRLKPKEEAQLTYTEAVNSGKKAVYAANNAYGLTEIQVGNIEPNEKCRVIINAAFTAQGTIENKFFIKFPLDVYTPSGSVGCLDAINSNFSFKIQCDTKNISKVTSNVESGTFDELQKIFSIQGQINEKSIIINFETKENIQSSILIPYSNSVKYDYCAITIASPPSSKIINNNEFIFVVDVSGSMYGDKILRASECLDLFIHSIPPGSYFNIYLFESKFQKVFNKSVQYTEETAQKGLEVANNLNNSHGGTNIFDPLSDIFADQNRHGQRQIFIMTDGEVENSLQIIQLISKNSKNNRCFTIGIGNFCDAGLVEGMAKVSGGKSDFVSDGDMLSEKVIPQLKCSLVSPLSSIEIHLEGENNNSFLVSPFPIQPISQSDAKVVYLRKEKSEGQNNSPFENGVLVSGAYNDEAVDFPIEKVDIVKSKSVSRAIEALFAFNYLNDINKRYDVSQSEKEMAIQTSISSGVLCKFTAYIGVSTKSKIDKTIDDLRYKSKQDEERAKKELNKAIAFKKAGNAKKALNCLKMKLIIDSSIESVNKMISNLEYQQRALNDPTFMFKQSPAIANSSQTMKNFEYTDEIGDKCDEIGDKCDEIGDKCDEIGDKCDEIGDKCDEIDESLFQLTNDQVNNDDVLLQLYDDLDVSEAADDVVNNNNNNELMAGFDSDKKVGKNKTNVNAKNHNDNGEIDELTAGFDSNKKVEKSKTPKIQNSNKPAVTKKSNDNFNFMSITHLQRIEGFWEDLNALNKILGTKINSINGVKLSDKITEKNCVATILAIAALRARAPSIYNSWMMIEQKAINWLKKKLKGINIEQIIAEIQKAI</sequence>
<dbReference type="Pfam" id="PF08487">
    <property type="entry name" value="VIT"/>
    <property type="match status" value="1"/>
</dbReference>
<dbReference type="SMART" id="SM00327">
    <property type="entry name" value="VWA"/>
    <property type="match status" value="1"/>
</dbReference>
<dbReference type="Pfam" id="PF13768">
    <property type="entry name" value="VWA_3"/>
    <property type="match status" value="1"/>
</dbReference>
<feature type="domain" description="VIT" evidence="2">
    <location>
        <begin position="19"/>
        <end position="147"/>
    </location>
</feature>
<dbReference type="PANTHER" id="PTHR45737">
    <property type="entry name" value="VON WILLEBRAND FACTOR A DOMAIN-CONTAINING PROTEIN 5A"/>
    <property type="match status" value="1"/>
</dbReference>
<evidence type="ECO:0000259" key="1">
    <source>
        <dbReference type="PROSITE" id="PS50234"/>
    </source>
</evidence>
<feature type="domain" description="VWFA" evidence="1">
    <location>
        <begin position="267"/>
        <end position="434"/>
    </location>
</feature>
<keyword evidence="4" id="KW-1185">Reference proteome</keyword>
<dbReference type="SUPFAM" id="SSF53300">
    <property type="entry name" value="vWA-like"/>
    <property type="match status" value="1"/>
</dbReference>
<proteinExistence type="predicted"/>